<feature type="repeat" description="HEAT" evidence="1">
    <location>
        <begin position="406"/>
        <end position="444"/>
    </location>
</feature>
<dbReference type="Proteomes" id="UP000750334">
    <property type="component" value="Unassembled WGS sequence"/>
</dbReference>
<dbReference type="EMBL" id="PUHR01000014">
    <property type="protein sequence ID" value="KAG0671226.1"/>
    <property type="molecule type" value="Genomic_DNA"/>
</dbReference>
<feature type="compositionally biased region" description="Acidic residues" evidence="2">
    <location>
        <begin position="655"/>
        <end position="675"/>
    </location>
</feature>
<dbReference type="AlphaFoldDB" id="A0A9P6WDN3"/>
<evidence type="ECO:0000256" key="1">
    <source>
        <dbReference type="PROSITE-ProRule" id="PRU00103"/>
    </source>
</evidence>
<name>A0A9P6WDN3_MAUEX</name>
<dbReference type="PROSITE" id="PS50077">
    <property type="entry name" value="HEAT_REPEAT"/>
    <property type="match status" value="1"/>
</dbReference>
<evidence type="ECO:0008006" key="5">
    <source>
        <dbReference type="Google" id="ProtNLM"/>
    </source>
</evidence>
<sequence length="712" mass="80111">MNFGSLFRGLSNFQLPYSIESDPYHETSQWQLFEARSKKTETLDKHVTVFRPKAGADRRFILNGLQCAKRIRFPGLCNVLDVMDGSSNGSVVDEKTLVMDSVLIVTEFVKPVDDSLNLCAEAICMGIWDLCQALDLLTSKFVIGNLSERSIFYNESGEWVLFGLECCKPVSEVQTGSDMFGLEVERFNGSRMRGTPQKWDMQCLGNTLIQLLTKIYGSSNKIPSEWIHFLDSQSKNGSRGVKPFLTSLQMTKTWDQCSAIIQNYIQLKELHVSSEKIKVEIISNFNCTIRDHLVNDNSGDWLKQFTPGFFQNLIVPELCTMISWMIQQQQQQNGAIMYQSTIVMSVALLLEYIIATETRTQQTDELLWSMWRLSDREIRCLLLMHCHNILQNDNISGKNFQFSDKVFPSFLQGLADSEESLRLLTLKNIPCIVQLLTDRQLNNELLRSIAKTQVDSSIQVRTETLLVVSRIAPELSALTNRDAVLATIFTKSLKDPNSETRLAALYGLEQCLPLFGSEVIANKIMSVIAPGLLDSDSGIRKSARTLFDKYLNKLETAAKEKFGNDSNSGEDNMSKKPLDIKKFDRSEKDETNEMDQMCIEFLRGLKISSTSQVNLNETKSGTFMSEMQPKLNSSQLSFSVVNSNNANNNSVVNIQEDEGDDGWGDFDDIPSDVEETPVQTHTASAAITTTNNNDGNGDNDDEDDDGWDAADW</sequence>
<reference evidence="3 4" key="1">
    <citation type="submission" date="2020-11" db="EMBL/GenBank/DDBJ databases">
        <title>Kefir isolates.</title>
        <authorList>
            <person name="Marcisauskas S."/>
            <person name="Kim Y."/>
            <person name="Blasche S."/>
        </authorList>
    </citation>
    <scope>NUCLEOTIDE SEQUENCE [LARGE SCALE GENOMIC DNA]</scope>
    <source>
        <strain evidence="3 4">OG2</strain>
    </source>
</reference>
<organism evidence="3 4">
    <name type="scientific">Maudiozyma exigua</name>
    <name type="common">Yeast</name>
    <name type="synonym">Kazachstania exigua</name>
    <dbReference type="NCBI Taxonomy" id="34358"/>
    <lineage>
        <taxon>Eukaryota</taxon>
        <taxon>Fungi</taxon>
        <taxon>Dikarya</taxon>
        <taxon>Ascomycota</taxon>
        <taxon>Saccharomycotina</taxon>
        <taxon>Saccharomycetes</taxon>
        <taxon>Saccharomycetales</taxon>
        <taxon>Saccharomycetaceae</taxon>
        <taxon>Maudiozyma</taxon>
    </lineage>
</organism>
<evidence type="ECO:0000313" key="4">
    <source>
        <dbReference type="Proteomes" id="UP000750334"/>
    </source>
</evidence>
<dbReference type="InterPro" id="IPR011009">
    <property type="entry name" value="Kinase-like_dom_sf"/>
</dbReference>
<dbReference type="Gene3D" id="3.30.200.20">
    <property type="entry name" value="Phosphorylase Kinase, domain 1"/>
    <property type="match status" value="1"/>
</dbReference>
<comment type="caution">
    <text evidence="3">The sequence shown here is derived from an EMBL/GenBank/DDBJ whole genome shotgun (WGS) entry which is preliminary data.</text>
</comment>
<dbReference type="GO" id="GO:0006409">
    <property type="term" value="P:tRNA export from nucleus"/>
    <property type="evidence" value="ECO:0007669"/>
    <property type="project" value="TreeGrafter"/>
</dbReference>
<dbReference type="OrthoDB" id="447103at2759"/>
<feature type="compositionally biased region" description="Acidic residues" evidence="2">
    <location>
        <begin position="697"/>
        <end position="712"/>
    </location>
</feature>
<dbReference type="PANTHER" id="PTHR12984:SF3">
    <property type="entry name" value="N-TERMINAL KINASE-LIKE PROTEIN"/>
    <property type="match status" value="1"/>
</dbReference>
<dbReference type="SUPFAM" id="SSF56112">
    <property type="entry name" value="Protein kinase-like (PK-like)"/>
    <property type="match status" value="1"/>
</dbReference>
<keyword evidence="4" id="KW-1185">Reference proteome</keyword>
<dbReference type="Gene3D" id="1.10.510.10">
    <property type="entry name" value="Transferase(Phosphotransferase) domain 1"/>
    <property type="match status" value="1"/>
</dbReference>
<dbReference type="InterPro" id="IPR051177">
    <property type="entry name" value="CIK-Related_Protein"/>
</dbReference>
<dbReference type="SUPFAM" id="SSF48371">
    <property type="entry name" value="ARM repeat"/>
    <property type="match status" value="1"/>
</dbReference>
<dbReference type="Gene3D" id="1.25.10.10">
    <property type="entry name" value="Leucine-rich Repeat Variant"/>
    <property type="match status" value="1"/>
</dbReference>
<dbReference type="InterPro" id="IPR016024">
    <property type="entry name" value="ARM-type_fold"/>
</dbReference>
<accession>A0A9P6WDN3</accession>
<proteinExistence type="predicted"/>
<dbReference type="GO" id="GO:0005737">
    <property type="term" value="C:cytoplasm"/>
    <property type="evidence" value="ECO:0007669"/>
    <property type="project" value="TreeGrafter"/>
</dbReference>
<feature type="compositionally biased region" description="Low complexity" evidence="2">
    <location>
        <begin position="680"/>
        <end position="696"/>
    </location>
</feature>
<dbReference type="InterPro" id="IPR011989">
    <property type="entry name" value="ARM-like"/>
</dbReference>
<feature type="region of interest" description="Disordered" evidence="2">
    <location>
        <begin position="652"/>
        <end position="712"/>
    </location>
</feature>
<protein>
    <recommendedName>
        <fullName evidence="5">Protein kinase domain-containing protein</fullName>
    </recommendedName>
</protein>
<dbReference type="PANTHER" id="PTHR12984">
    <property type="entry name" value="SCY1-RELATED S/T PROTEIN KINASE-LIKE"/>
    <property type="match status" value="1"/>
</dbReference>
<gene>
    <name evidence="3" type="ORF">C6P45_000990</name>
</gene>
<evidence type="ECO:0000256" key="2">
    <source>
        <dbReference type="SAM" id="MobiDB-lite"/>
    </source>
</evidence>
<dbReference type="InterPro" id="IPR021133">
    <property type="entry name" value="HEAT_type_2"/>
</dbReference>
<evidence type="ECO:0000313" key="3">
    <source>
        <dbReference type="EMBL" id="KAG0671226.1"/>
    </source>
</evidence>